<evidence type="ECO:0000313" key="9">
    <source>
        <dbReference type="EMBL" id="OHX65654.1"/>
    </source>
</evidence>
<sequence length="517" mass="58108">MEKRIKIIEQIKNTEKYDVIVIGGGATGLGTALDATLRGYKTLLVEGLDFAKGTSSRSTKLAHGGVRYLKQGDVSMVREALRERGLMKENAPHLVHDQKFIVPVYDWWDAPVYTTGLKVYDVMAGKLGLGPSEMISKEETLKLIPNLNEEGLMGGVRYYDGQFDDARLAITLMQTINDYEGDIINYMKVTELLKDEGNIIGVTVQDQESNEIIDIKADNVINATGVFVDQILKMDNVDAVPTVSPSQGVHIILDKEFLKGSSSIMVPRTDDGRVLFAVPWYDKIVVGTTDTPMDEVSSEPIALEEEIEFILKTAKKYLHKEPKREDVKAVFAGLRPLMKSTDQDTKKISRSHKIVKSLSGLITVVGGKWTTYRQMAEDVVDFMEKKNEDIGVKCITRDVLLHGYKKGVDRLDVRSVYGNDLHKIEELIAEKPELGKPIHEKLPYRWAEVHWGVINEQARTVEDILSRRTRSLLFDAKSSLEAAPEVAVYISDLLEKEEGWVDNQIDEFKALVDNYLC</sequence>
<proteinExistence type="inferred from homology"/>
<dbReference type="InterPro" id="IPR036188">
    <property type="entry name" value="FAD/NAD-bd_sf"/>
</dbReference>
<dbReference type="PRINTS" id="PR01001">
    <property type="entry name" value="FADG3PDH"/>
</dbReference>
<keyword evidence="3" id="KW-0285">Flavoprotein</keyword>
<protein>
    <submittedName>
        <fullName evidence="9">FAD-dependent oxidoreductase</fullName>
    </submittedName>
</protein>
<feature type="domain" description="Alpha-glycerophosphate oxidase C-terminal" evidence="8">
    <location>
        <begin position="415"/>
        <end position="495"/>
    </location>
</feature>
<comment type="cofactor">
    <cofactor evidence="1">
        <name>FAD</name>
        <dbReference type="ChEBI" id="CHEBI:57692"/>
    </cofactor>
</comment>
<dbReference type="Pfam" id="PF01266">
    <property type="entry name" value="DAO"/>
    <property type="match status" value="1"/>
</dbReference>
<dbReference type="Proteomes" id="UP000179797">
    <property type="component" value="Unassembled WGS sequence"/>
</dbReference>
<evidence type="ECO:0000259" key="7">
    <source>
        <dbReference type="Pfam" id="PF01266"/>
    </source>
</evidence>
<dbReference type="PANTHER" id="PTHR11985:SF35">
    <property type="entry name" value="ANAEROBIC GLYCEROL-3-PHOSPHATE DEHYDROGENASE SUBUNIT A"/>
    <property type="match status" value="1"/>
</dbReference>
<reference evidence="9 10" key="1">
    <citation type="journal article" date="2012" name="Int. J. Syst. Evol. Microbiol.">
        <title>Flammeovirga pacifica sp. nov., isolated from deep-sea sediment.</title>
        <authorList>
            <person name="Xu H."/>
            <person name="Fu Y."/>
            <person name="Yang N."/>
            <person name="Ding Z."/>
            <person name="Lai Q."/>
            <person name="Zeng R."/>
        </authorList>
    </citation>
    <scope>NUCLEOTIDE SEQUENCE [LARGE SCALE GENOMIC DNA]</scope>
    <source>
        <strain evidence="10">DSM 24597 / LMG 26175 / WPAGA1</strain>
    </source>
</reference>
<dbReference type="EMBL" id="JRYR02000001">
    <property type="protein sequence ID" value="OHX65654.1"/>
    <property type="molecule type" value="Genomic_DNA"/>
</dbReference>
<name>A0A1S1YXA1_FLAPC</name>
<accession>A0A1S1YXA1</accession>
<gene>
    <name evidence="9" type="ORF">NH26_04475</name>
</gene>
<dbReference type="Gene3D" id="1.10.8.870">
    <property type="entry name" value="Alpha-glycerophosphate oxidase, cap domain"/>
    <property type="match status" value="1"/>
</dbReference>
<organism evidence="9 10">
    <name type="scientific">Flammeovirga pacifica</name>
    <dbReference type="NCBI Taxonomy" id="915059"/>
    <lineage>
        <taxon>Bacteria</taxon>
        <taxon>Pseudomonadati</taxon>
        <taxon>Bacteroidota</taxon>
        <taxon>Cytophagia</taxon>
        <taxon>Cytophagales</taxon>
        <taxon>Flammeovirgaceae</taxon>
        <taxon>Flammeovirga</taxon>
    </lineage>
</organism>
<evidence type="ECO:0000256" key="3">
    <source>
        <dbReference type="ARBA" id="ARBA00022630"/>
    </source>
</evidence>
<dbReference type="PROSITE" id="PS00978">
    <property type="entry name" value="FAD_G3PDH_2"/>
    <property type="match status" value="1"/>
</dbReference>
<comment type="similarity">
    <text evidence="2">Belongs to the FAD-dependent glycerol-3-phosphate dehydrogenase family.</text>
</comment>
<dbReference type="SUPFAM" id="SSF51905">
    <property type="entry name" value="FAD/NAD(P)-binding domain"/>
    <property type="match status" value="1"/>
</dbReference>
<dbReference type="PANTHER" id="PTHR11985">
    <property type="entry name" value="GLYCEROL-3-PHOSPHATE DEHYDROGENASE"/>
    <property type="match status" value="1"/>
</dbReference>
<dbReference type="InterPro" id="IPR006076">
    <property type="entry name" value="FAD-dep_OxRdtase"/>
</dbReference>
<dbReference type="InterPro" id="IPR000447">
    <property type="entry name" value="G3P_DH_FAD-dep"/>
</dbReference>
<dbReference type="GO" id="GO:0006071">
    <property type="term" value="P:glycerol metabolic process"/>
    <property type="evidence" value="ECO:0007669"/>
    <property type="project" value="UniProtKB-KW"/>
</dbReference>
<evidence type="ECO:0000256" key="2">
    <source>
        <dbReference type="ARBA" id="ARBA00007330"/>
    </source>
</evidence>
<keyword evidence="6" id="KW-0560">Oxidoreductase</keyword>
<dbReference type="Gene3D" id="3.50.50.60">
    <property type="entry name" value="FAD/NAD(P)-binding domain"/>
    <property type="match status" value="1"/>
</dbReference>
<dbReference type="GO" id="GO:0046168">
    <property type="term" value="P:glycerol-3-phosphate catabolic process"/>
    <property type="evidence" value="ECO:0007669"/>
    <property type="project" value="TreeGrafter"/>
</dbReference>
<evidence type="ECO:0000256" key="5">
    <source>
        <dbReference type="ARBA" id="ARBA00022827"/>
    </source>
</evidence>
<dbReference type="AlphaFoldDB" id="A0A1S1YXA1"/>
<comment type="caution">
    <text evidence="9">The sequence shown here is derived from an EMBL/GenBank/DDBJ whole genome shotgun (WGS) entry which is preliminary data.</text>
</comment>
<keyword evidence="5" id="KW-0274">FAD</keyword>
<evidence type="ECO:0000256" key="1">
    <source>
        <dbReference type="ARBA" id="ARBA00001974"/>
    </source>
</evidence>
<dbReference type="STRING" id="915059.NH26_04475"/>
<dbReference type="GO" id="GO:0004368">
    <property type="term" value="F:glycerol-3-phosphate dehydrogenase (quinone) activity"/>
    <property type="evidence" value="ECO:0007669"/>
    <property type="project" value="InterPro"/>
</dbReference>
<dbReference type="OrthoDB" id="9766796at2"/>
<evidence type="ECO:0000256" key="4">
    <source>
        <dbReference type="ARBA" id="ARBA00022798"/>
    </source>
</evidence>
<dbReference type="Gene3D" id="3.30.9.10">
    <property type="entry name" value="D-Amino Acid Oxidase, subunit A, domain 2"/>
    <property type="match status" value="1"/>
</dbReference>
<keyword evidence="10" id="KW-1185">Reference proteome</keyword>
<dbReference type="RefSeq" id="WP_044222141.1">
    <property type="nucleotide sequence ID" value="NZ_JRYR02000001.1"/>
</dbReference>
<evidence type="ECO:0000259" key="8">
    <source>
        <dbReference type="Pfam" id="PF16901"/>
    </source>
</evidence>
<keyword evidence="4" id="KW-0319">Glycerol metabolism</keyword>
<dbReference type="Pfam" id="PF16901">
    <property type="entry name" value="DAO_C"/>
    <property type="match status" value="1"/>
</dbReference>
<dbReference type="InterPro" id="IPR031656">
    <property type="entry name" value="DAO_C"/>
</dbReference>
<dbReference type="InterPro" id="IPR038299">
    <property type="entry name" value="DAO_C_sf"/>
</dbReference>
<feature type="domain" description="FAD dependent oxidoreductase" evidence="7">
    <location>
        <begin position="18"/>
        <end position="350"/>
    </location>
</feature>
<evidence type="ECO:0000256" key="6">
    <source>
        <dbReference type="ARBA" id="ARBA00023002"/>
    </source>
</evidence>
<evidence type="ECO:0000313" key="10">
    <source>
        <dbReference type="Proteomes" id="UP000179797"/>
    </source>
</evidence>